<evidence type="ECO:0000259" key="4">
    <source>
        <dbReference type="Pfam" id="PF13490"/>
    </source>
</evidence>
<feature type="compositionally biased region" description="Low complexity" evidence="3">
    <location>
        <begin position="100"/>
        <end position="122"/>
    </location>
</feature>
<evidence type="ECO:0000256" key="3">
    <source>
        <dbReference type="SAM" id="MobiDB-lite"/>
    </source>
</evidence>
<feature type="region of interest" description="Disordered" evidence="3">
    <location>
        <begin position="83"/>
        <end position="123"/>
    </location>
</feature>
<dbReference type="Pfam" id="PF13490">
    <property type="entry name" value="zf-HC2"/>
    <property type="match status" value="1"/>
</dbReference>
<dbReference type="InterPro" id="IPR041916">
    <property type="entry name" value="Anti_sigma_zinc_sf"/>
</dbReference>
<evidence type="ECO:0000313" key="6">
    <source>
        <dbReference type="Proteomes" id="UP000249451"/>
    </source>
</evidence>
<evidence type="ECO:0000256" key="1">
    <source>
        <dbReference type="ARBA" id="ARBA00023015"/>
    </source>
</evidence>
<keyword evidence="2" id="KW-0804">Transcription</keyword>
<name>A0A2W5AXB2_9CORY</name>
<dbReference type="AlphaFoldDB" id="A0A2W5AXB2"/>
<comment type="caution">
    <text evidence="5">The sequence shown here is derived from an EMBL/GenBank/DDBJ whole genome shotgun (WGS) entry which is preliminary data.</text>
</comment>
<sequence length="157" mass="16675">MEIGHLGPEAIAALVDGELSPRAAERARIHLVNCAECRREVLSQREVAQAMRTAMAQQDGPGHAVEHEGQGLPAALLSRLAAIPEDSVDPQAAGRNGQDTRAAGVATAGDRGRAGARSGGDSAEQKLNFDIAGRRFPRTLAAKIELFIHQLRDARRS</sequence>
<evidence type="ECO:0000256" key="2">
    <source>
        <dbReference type="ARBA" id="ARBA00023163"/>
    </source>
</evidence>
<evidence type="ECO:0000313" key="5">
    <source>
        <dbReference type="EMBL" id="PZO97717.1"/>
    </source>
</evidence>
<reference evidence="5 6" key="1">
    <citation type="submission" date="2017-11" db="EMBL/GenBank/DDBJ databases">
        <title>Infants hospitalized years apart are colonized by the same room-sourced microbial strains.</title>
        <authorList>
            <person name="Brooks B."/>
            <person name="Olm M.R."/>
            <person name="Firek B.A."/>
            <person name="Baker R."/>
            <person name="Thomas B.C."/>
            <person name="Morowitz M.J."/>
            <person name="Banfield J.F."/>
        </authorList>
    </citation>
    <scope>NUCLEOTIDE SEQUENCE [LARGE SCALE GENOMIC DNA]</scope>
    <source>
        <strain evidence="5">S2_012_000_R3_87</strain>
    </source>
</reference>
<keyword evidence="1" id="KW-0805">Transcription regulation</keyword>
<feature type="domain" description="Putative zinc-finger" evidence="4">
    <location>
        <begin position="9"/>
        <end position="38"/>
    </location>
</feature>
<protein>
    <submittedName>
        <fullName evidence="5">Zf-HC2 domain-containing protein</fullName>
    </submittedName>
</protein>
<gene>
    <name evidence="5" type="ORF">DI609_12515</name>
</gene>
<dbReference type="EMBL" id="QFNY01000374">
    <property type="protein sequence ID" value="PZO97717.1"/>
    <property type="molecule type" value="Genomic_DNA"/>
</dbReference>
<accession>A0A2W5AXB2</accession>
<organism evidence="5 6">
    <name type="scientific">Corynebacterium urealyticum</name>
    <dbReference type="NCBI Taxonomy" id="43771"/>
    <lineage>
        <taxon>Bacteria</taxon>
        <taxon>Bacillati</taxon>
        <taxon>Actinomycetota</taxon>
        <taxon>Actinomycetes</taxon>
        <taxon>Mycobacteriales</taxon>
        <taxon>Corynebacteriaceae</taxon>
        <taxon>Corynebacterium</taxon>
    </lineage>
</organism>
<dbReference type="InterPro" id="IPR027383">
    <property type="entry name" value="Znf_put"/>
</dbReference>
<dbReference type="Gene3D" id="1.10.10.1320">
    <property type="entry name" value="Anti-sigma factor, zinc-finger domain"/>
    <property type="match status" value="1"/>
</dbReference>
<proteinExistence type="predicted"/>
<dbReference type="Proteomes" id="UP000249451">
    <property type="component" value="Unassembled WGS sequence"/>
</dbReference>